<evidence type="ECO:0000313" key="1">
    <source>
        <dbReference type="EMBL" id="EUB56469.1"/>
    </source>
</evidence>
<dbReference type="EMBL" id="APAU02000114">
    <property type="protein sequence ID" value="EUB56469.1"/>
    <property type="molecule type" value="Genomic_DNA"/>
</dbReference>
<gene>
    <name evidence="1" type="ORF">EGR_08646</name>
</gene>
<organism evidence="1 2">
    <name type="scientific">Echinococcus granulosus</name>
    <name type="common">Hydatid tapeworm</name>
    <dbReference type="NCBI Taxonomy" id="6210"/>
    <lineage>
        <taxon>Eukaryota</taxon>
        <taxon>Metazoa</taxon>
        <taxon>Spiralia</taxon>
        <taxon>Lophotrochozoa</taxon>
        <taxon>Platyhelminthes</taxon>
        <taxon>Cestoda</taxon>
        <taxon>Eucestoda</taxon>
        <taxon>Cyclophyllidea</taxon>
        <taxon>Taeniidae</taxon>
        <taxon>Echinococcus</taxon>
        <taxon>Echinococcus granulosus group</taxon>
    </lineage>
</organism>
<evidence type="ECO:0000313" key="2">
    <source>
        <dbReference type="Proteomes" id="UP000019149"/>
    </source>
</evidence>
<reference evidence="1 2" key="1">
    <citation type="journal article" date="2013" name="Nat. Genet.">
        <title>The genome of the hydatid tapeworm Echinococcus granulosus.</title>
        <authorList>
            <person name="Zheng H."/>
            <person name="Zhang W."/>
            <person name="Zhang L."/>
            <person name="Zhang Z."/>
            <person name="Li J."/>
            <person name="Lu G."/>
            <person name="Zhu Y."/>
            <person name="Wang Y."/>
            <person name="Huang Y."/>
            <person name="Liu J."/>
            <person name="Kang H."/>
            <person name="Chen J."/>
            <person name="Wang L."/>
            <person name="Chen A."/>
            <person name="Yu S."/>
            <person name="Gao Z."/>
            <person name="Jin L."/>
            <person name="Gu W."/>
            <person name="Wang Z."/>
            <person name="Zhao L."/>
            <person name="Shi B."/>
            <person name="Wen H."/>
            <person name="Lin R."/>
            <person name="Jones M.K."/>
            <person name="Brejova B."/>
            <person name="Vinar T."/>
            <person name="Zhao G."/>
            <person name="McManus D.P."/>
            <person name="Chen Z."/>
            <person name="Zhou Y."/>
            <person name="Wang S."/>
        </authorList>
    </citation>
    <scope>NUCLEOTIDE SEQUENCE [LARGE SCALE GENOMIC DNA]</scope>
</reference>
<dbReference type="RefSeq" id="XP_024347665.1">
    <property type="nucleotide sequence ID" value="XM_024497895.1"/>
</dbReference>
<dbReference type="CTD" id="36344361"/>
<keyword evidence="2" id="KW-1185">Reference proteome</keyword>
<dbReference type="AlphaFoldDB" id="W6USV3"/>
<name>W6USV3_ECHGR</name>
<protein>
    <submittedName>
        <fullName evidence="1">Uncharacterized protein</fullName>
    </submittedName>
</protein>
<proteinExistence type="predicted"/>
<dbReference type="GeneID" id="36344361"/>
<sequence>MKRLKTLWMPFNIKFAFAATNILFPKDQNIVFILFEVRDTKALKLSDLKQTFLNGSEMGRASIKRRKTVKNYSFFAPCLHKQQISSTFVLPGLMWPVAKGKNKHACMENHIINNKRRPNADNFRDIAKARYHRWKSTTSTPSPLRLSYSYGSLVFDMKISNKARPDEIELTAFLEELLALLLKT</sequence>
<dbReference type="Proteomes" id="UP000019149">
    <property type="component" value="Unassembled WGS sequence"/>
</dbReference>
<accession>W6USV3</accession>
<comment type="caution">
    <text evidence="1">The sequence shown here is derived from an EMBL/GenBank/DDBJ whole genome shotgun (WGS) entry which is preliminary data.</text>
</comment>
<dbReference type="KEGG" id="egl:EGR_08646"/>